<dbReference type="SUPFAM" id="SSF50249">
    <property type="entry name" value="Nucleic acid-binding proteins"/>
    <property type="match status" value="1"/>
</dbReference>
<evidence type="ECO:0000256" key="1">
    <source>
        <dbReference type="ARBA" id="ARBA00023125"/>
    </source>
</evidence>
<evidence type="ECO:0000256" key="4">
    <source>
        <dbReference type="SAM" id="MobiDB-lite"/>
    </source>
</evidence>
<sequence>MPNETQVTVRGFVGGPPLVFVTPRGNRLARFRLGTTPRVRDATEGWRDGSTDWYTVKVWNDFADNVSRSLDKGTPVIVRGTLTVETWTTDDGQDRSSPTITADSVGVELNTGTASFTRVVRGARIGGEPPAPRTTDAAQLAPTPWDLPGTAGEDAAAPGASGLPDDPADGAFEPQPDDPAEEVLAEVGGS</sequence>
<dbReference type="CDD" id="cd04496">
    <property type="entry name" value="SSB_OBF"/>
    <property type="match status" value="1"/>
</dbReference>
<dbReference type="InterPro" id="IPR012340">
    <property type="entry name" value="NA-bd_OB-fold"/>
</dbReference>
<dbReference type="PROSITE" id="PS50935">
    <property type="entry name" value="SSB"/>
    <property type="match status" value="1"/>
</dbReference>
<proteinExistence type="predicted"/>
<dbReference type="Gene3D" id="2.40.50.140">
    <property type="entry name" value="Nucleic acid-binding proteins"/>
    <property type="match status" value="1"/>
</dbReference>
<keyword evidence="1 2" id="KW-0238">DNA-binding</keyword>
<evidence type="ECO:0000256" key="3">
    <source>
        <dbReference type="RuleBase" id="RU000524"/>
    </source>
</evidence>
<evidence type="ECO:0000313" key="5">
    <source>
        <dbReference type="EMBL" id="MFC4556560.1"/>
    </source>
</evidence>
<dbReference type="Pfam" id="PF00436">
    <property type="entry name" value="SSB"/>
    <property type="match status" value="1"/>
</dbReference>
<comment type="caution">
    <text evidence="5">The sequence shown here is derived from an EMBL/GenBank/DDBJ whole genome shotgun (WGS) entry which is preliminary data.</text>
</comment>
<name>A0ABV9DF24_9MICO</name>
<keyword evidence="6" id="KW-1185">Reference proteome</keyword>
<dbReference type="PANTHER" id="PTHR10302">
    <property type="entry name" value="SINGLE-STRANDED DNA-BINDING PROTEIN"/>
    <property type="match status" value="1"/>
</dbReference>
<feature type="region of interest" description="Disordered" evidence="4">
    <location>
        <begin position="124"/>
        <end position="190"/>
    </location>
</feature>
<evidence type="ECO:0000256" key="2">
    <source>
        <dbReference type="PROSITE-ProRule" id="PRU00252"/>
    </source>
</evidence>
<dbReference type="InterPro" id="IPR011344">
    <property type="entry name" value="ssDNA-bd"/>
</dbReference>
<dbReference type="Proteomes" id="UP001595955">
    <property type="component" value="Unassembled WGS sequence"/>
</dbReference>
<dbReference type="NCBIfam" id="TIGR00621">
    <property type="entry name" value="ssb"/>
    <property type="match status" value="1"/>
</dbReference>
<organism evidence="5 6">
    <name type="scientific">Georgenia faecalis</name>
    <dbReference type="NCBI Taxonomy" id="2483799"/>
    <lineage>
        <taxon>Bacteria</taxon>
        <taxon>Bacillati</taxon>
        <taxon>Actinomycetota</taxon>
        <taxon>Actinomycetes</taxon>
        <taxon>Micrococcales</taxon>
        <taxon>Bogoriellaceae</taxon>
        <taxon>Georgenia</taxon>
    </lineage>
</organism>
<reference evidence="6" key="1">
    <citation type="journal article" date="2019" name="Int. J. Syst. Evol. Microbiol.">
        <title>The Global Catalogue of Microorganisms (GCM) 10K type strain sequencing project: providing services to taxonomists for standard genome sequencing and annotation.</title>
        <authorList>
            <consortium name="The Broad Institute Genomics Platform"/>
            <consortium name="The Broad Institute Genome Sequencing Center for Infectious Disease"/>
            <person name="Wu L."/>
            <person name="Ma J."/>
        </authorList>
    </citation>
    <scope>NUCLEOTIDE SEQUENCE [LARGE SCALE GENOMIC DNA]</scope>
    <source>
        <strain evidence="6">JCM 3369</strain>
    </source>
</reference>
<evidence type="ECO:0000313" key="6">
    <source>
        <dbReference type="Proteomes" id="UP001595955"/>
    </source>
</evidence>
<accession>A0ABV9DF24</accession>
<dbReference type="EMBL" id="JBHSGF010000014">
    <property type="protein sequence ID" value="MFC4556560.1"/>
    <property type="molecule type" value="Genomic_DNA"/>
</dbReference>
<gene>
    <name evidence="5" type="ORF">ACFO3F_15040</name>
</gene>
<dbReference type="InterPro" id="IPR000424">
    <property type="entry name" value="Primosome_PriB/ssb"/>
</dbReference>
<dbReference type="GO" id="GO:0003677">
    <property type="term" value="F:DNA binding"/>
    <property type="evidence" value="ECO:0007669"/>
    <property type="project" value="UniProtKB-KW"/>
</dbReference>
<feature type="compositionally biased region" description="Acidic residues" evidence="4">
    <location>
        <begin position="175"/>
        <end position="184"/>
    </location>
</feature>
<dbReference type="RefSeq" id="WP_122824649.1">
    <property type="nucleotide sequence ID" value="NZ_CP033325.1"/>
</dbReference>
<protein>
    <recommendedName>
        <fullName evidence="3">Single-stranded DNA-binding protein</fullName>
    </recommendedName>
</protein>
<dbReference type="PANTHER" id="PTHR10302:SF0">
    <property type="entry name" value="SINGLE-STRANDED DNA-BINDING PROTEIN, MITOCHONDRIAL"/>
    <property type="match status" value="1"/>
</dbReference>